<keyword evidence="2 3" id="KW-0732">Signal</keyword>
<proteinExistence type="inferred from homology"/>
<dbReference type="AlphaFoldDB" id="A0AAD7PN63"/>
<protein>
    <submittedName>
        <fullName evidence="4">Stigma-specific Stig1 family protein</fullName>
    </submittedName>
</protein>
<organism evidence="4 5">
    <name type="scientific">Quillaja saponaria</name>
    <name type="common">Soap bark tree</name>
    <dbReference type="NCBI Taxonomy" id="32244"/>
    <lineage>
        <taxon>Eukaryota</taxon>
        <taxon>Viridiplantae</taxon>
        <taxon>Streptophyta</taxon>
        <taxon>Embryophyta</taxon>
        <taxon>Tracheophyta</taxon>
        <taxon>Spermatophyta</taxon>
        <taxon>Magnoliopsida</taxon>
        <taxon>eudicotyledons</taxon>
        <taxon>Gunneridae</taxon>
        <taxon>Pentapetalae</taxon>
        <taxon>rosids</taxon>
        <taxon>fabids</taxon>
        <taxon>Fabales</taxon>
        <taxon>Quillajaceae</taxon>
        <taxon>Quillaja</taxon>
    </lineage>
</organism>
<comment type="caution">
    <text evidence="4">The sequence shown here is derived from an EMBL/GenBank/DDBJ whole genome shotgun (WGS) entry which is preliminary data.</text>
</comment>
<dbReference type="Proteomes" id="UP001163823">
    <property type="component" value="Chromosome 8"/>
</dbReference>
<dbReference type="PANTHER" id="PTHR33227">
    <property type="entry name" value="STIGMA-SPECIFIC STIG1-LIKE PROTEIN 3"/>
    <property type="match status" value="1"/>
</dbReference>
<dbReference type="PANTHER" id="PTHR33227:SF18">
    <property type="entry name" value="STIGMA-SPECIFIC STIG1-LIKE PROTEIN 3"/>
    <property type="match status" value="1"/>
</dbReference>
<name>A0AAD7PN63_QUISA</name>
<dbReference type="InterPro" id="IPR006969">
    <property type="entry name" value="Stig-like"/>
</dbReference>
<dbReference type="EMBL" id="JARAOO010000008">
    <property type="protein sequence ID" value="KAJ7960810.1"/>
    <property type="molecule type" value="Genomic_DNA"/>
</dbReference>
<feature type="signal peptide" evidence="3">
    <location>
        <begin position="1"/>
        <end position="17"/>
    </location>
</feature>
<dbReference type="KEGG" id="qsa:O6P43_021203"/>
<evidence type="ECO:0000256" key="1">
    <source>
        <dbReference type="ARBA" id="ARBA00006010"/>
    </source>
</evidence>
<reference evidence="4" key="1">
    <citation type="journal article" date="2023" name="Science">
        <title>Elucidation of the pathway for biosynthesis of saponin adjuvants from the soapbark tree.</title>
        <authorList>
            <person name="Reed J."/>
            <person name="Orme A."/>
            <person name="El-Demerdash A."/>
            <person name="Owen C."/>
            <person name="Martin L.B.B."/>
            <person name="Misra R.C."/>
            <person name="Kikuchi S."/>
            <person name="Rejzek M."/>
            <person name="Martin A.C."/>
            <person name="Harkess A."/>
            <person name="Leebens-Mack J."/>
            <person name="Louveau T."/>
            <person name="Stephenson M.J."/>
            <person name="Osbourn A."/>
        </authorList>
    </citation>
    <scope>NUCLEOTIDE SEQUENCE</scope>
    <source>
        <strain evidence="4">S10</strain>
    </source>
</reference>
<sequence length="163" mass="18501">MELIKIIFMIAITMALSITITMKSISQEVVEDPVLVQYAIPKEKSKNNNNNISLLPSNRVTRFLAEENINSKPRNPNAADHCHKDNEICNLLEGKNSTCCNNKCMDLSTDNHNCGACKRKCKFTQQCCRGECVQWSYDKRHCGACNHRCNPNEYCVYGLCNYA</sequence>
<evidence type="ECO:0000256" key="3">
    <source>
        <dbReference type="SAM" id="SignalP"/>
    </source>
</evidence>
<accession>A0AAD7PN63</accession>
<keyword evidence="5" id="KW-1185">Reference proteome</keyword>
<evidence type="ECO:0000256" key="2">
    <source>
        <dbReference type="ARBA" id="ARBA00022729"/>
    </source>
</evidence>
<evidence type="ECO:0000313" key="5">
    <source>
        <dbReference type="Proteomes" id="UP001163823"/>
    </source>
</evidence>
<dbReference type="Pfam" id="PF04885">
    <property type="entry name" value="Stig1"/>
    <property type="match status" value="1"/>
</dbReference>
<gene>
    <name evidence="4" type="ORF">O6P43_021203</name>
</gene>
<comment type="similarity">
    <text evidence="1">Belongs to the STIG1 family.</text>
</comment>
<feature type="chain" id="PRO_5042116776" evidence="3">
    <location>
        <begin position="18"/>
        <end position="163"/>
    </location>
</feature>
<evidence type="ECO:0000313" key="4">
    <source>
        <dbReference type="EMBL" id="KAJ7960810.1"/>
    </source>
</evidence>